<gene>
    <name evidence="2" type="ORF">C8A05DRAFT_34914</name>
</gene>
<feature type="region of interest" description="Disordered" evidence="1">
    <location>
        <begin position="1"/>
        <end position="74"/>
    </location>
</feature>
<protein>
    <submittedName>
        <fullName evidence="2">Uncharacterized protein</fullName>
    </submittedName>
</protein>
<dbReference type="EMBL" id="MU855582">
    <property type="protein sequence ID" value="KAK3901398.1"/>
    <property type="molecule type" value="Genomic_DNA"/>
</dbReference>
<comment type="caution">
    <text evidence="2">The sequence shown here is derived from an EMBL/GenBank/DDBJ whole genome shotgun (WGS) entry which is preliminary data.</text>
</comment>
<keyword evidence="3" id="KW-1185">Reference proteome</keyword>
<feature type="compositionally biased region" description="Basic residues" evidence="1">
    <location>
        <begin position="27"/>
        <end position="44"/>
    </location>
</feature>
<sequence length="411" mass="44844">MDGQARNGVASPKRASPPRSAKDSSRKVRGGRVAKGATHSKGRKAAQSASASTKPPPSRSRRPPKPDALDETSSPELTELLNEYRQKVILPTYLVPEQRKKIYKRRLEKYLVNDPVTMEIDGVVHKFRYVDVTKDVPSTPKTWAAALRLMQTPADFANIRPLLEGLKRAHRALTPAMQHRMVRWAGAHAAGGSGGALQVVLDAARSVRRTGFALSSSELVGQVLLALQGPAINGGWSEAETRTALKRVRGVLDMLESDEAHAPRAETAGAFPFFRDPQMLAYHLHLVAAIAVHHHAGADRDGIVAKYAAELVALWPEGAGLLDLQPEEAYADPAKMKYLLDRNVYLWYAAPVLSALGMAAKMVEPELAKQLQSRAAKVESEVKDALNSSERKKGGRGELMYNALFNPQPKA</sequence>
<proteinExistence type="predicted"/>
<evidence type="ECO:0000313" key="3">
    <source>
        <dbReference type="Proteomes" id="UP001303889"/>
    </source>
</evidence>
<accession>A0AAN6RSZ6</accession>
<feature type="compositionally biased region" description="Basic and acidic residues" evidence="1">
    <location>
        <begin position="379"/>
        <end position="396"/>
    </location>
</feature>
<name>A0AAN6RSZ6_9PEZI</name>
<evidence type="ECO:0000256" key="1">
    <source>
        <dbReference type="SAM" id="MobiDB-lite"/>
    </source>
</evidence>
<reference evidence="2" key="1">
    <citation type="journal article" date="2023" name="Mol. Phylogenet. Evol.">
        <title>Genome-scale phylogeny and comparative genomics of the fungal order Sordariales.</title>
        <authorList>
            <person name="Hensen N."/>
            <person name="Bonometti L."/>
            <person name="Westerberg I."/>
            <person name="Brannstrom I.O."/>
            <person name="Guillou S."/>
            <person name="Cros-Aarteil S."/>
            <person name="Calhoun S."/>
            <person name="Haridas S."/>
            <person name="Kuo A."/>
            <person name="Mondo S."/>
            <person name="Pangilinan J."/>
            <person name="Riley R."/>
            <person name="LaButti K."/>
            <person name="Andreopoulos B."/>
            <person name="Lipzen A."/>
            <person name="Chen C."/>
            <person name="Yan M."/>
            <person name="Daum C."/>
            <person name="Ng V."/>
            <person name="Clum A."/>
            <person name="Steindorff A."/>
            <person name="Ohm R.A."/>
            <person name="Martin F."/>
            <person name="Silar P."/>
            <person name="Natvig D.O."/>
            <person name="Lalanne C."/>
            <person name="Gautier V."/>
            <person name="Ament-Velasquez S.L."/>
            <person name="Kruys A."/>
            <person name="Hutchinson M.I."/>
            <person name="Powell A.J."/>
            <person name="Barry K."/>
            <person name="Miller A.N."/>
            <person name="Grigoriev I.V."/>
            <person name="Debuchy R."/>
            <person name="Gladieux P."/>
            <person name="Hiltunen Thoren M."/>
            <person name="Johannesson H."/>
        </authorList>
    </citation>
    <scope>NUCLEOTIDE SEQUENCE</scope>
    <source>
        <strain evidence="2">CBS 103.79</strain>
    </source>
</reference>
<dbReference type="AlphaFoldDB" id="A0AAN6RSZ6"/>
<feature type="region of interest" description="Disordered" evidence="1">
    <location>
        <begin position="379"/>
        <end position="411"/>
    </location>
</feature>
<evidence type="ECO:0000313" key="2">
    <source>
        <dbReference type="EMBL" id="KAK3901398.1"/>
    </source>
</evidence>
<organism evidence="2 3">
    <name type="scientific">Staphylotrichum tortipilum</name>
    <dbReference type="NCBI Taxonomy" id="2831512"/>
    <lineage>
        <taxon>Eukaryota</taxon>
        <taxon>Fungi</taxon>
        <taxon>Dikarya</taxon>
        <taxon>Ascomycota</taxon>
        <taxon>Pezizomycotina</taxon>
        <taxon>Sordariomycetes</taxon>
        <taxon>Sordariomycetidae</taxon>
        <taxon>Sordariales</taxon>
        <taxon>Chaetomiaceae</taxon>
        <taxon>Staphylotrichum</taxon>
    </lineage>
</organism>
<dbReference type="Proteomes" id="UP001303889">
    <property type="component" value="Unassembled WGS sequence"/>
</dbReference>
<reference evidence="2" key="2">
    <citation type="submission" date="2023-05" db="EMBL/GenBank/DDBJ databases">
        <authorList>
            <consortium name="Lawrence Berkeley National Laboratory"/>
            <person name="Steindorff A."/>
            <person name="Hensen N."/>
            <person name="Bonometti L."/>
            <person name="Westerberg I."/>
            <person name="Brannstrom I.O."/>
            <person name="Guillou S."/>
            <person name="Cros-Aarteil S."/>
            <person name="Calhoun S."/>
            <person name="Haridas S."/>
            <person name="Kuo A."/>
            <person name="Mondo S."/>
            <person name="Pangilinan J."/>
            <person name="Riley R."/>
            <person name="Labutti K."/>
            <person name="Andreopoulos B."/>
            <person name="Lipzen A."/>
            <person name="Chen C."/>
            <person name="Yanf M."/>
            <person name="Daum C."/>
            <person name="Ng V."/>
            <person name="Clum A."/>
            <person name="Ohm R."/>
            <person name="Martin F."/>
            <person name="Silar P."/>
            <person name="Natvig D."/>
            <person name="Lalanne C."/>
            <person name="Gautier V."/>
            <person name="Ament-Velasquez S.L."/>
            <person name="Kruys A."/>
            <person name="Hutchinson M.I."/>
            <person name="Powell A.J."/>
            <person name="Barry K."/>
            <person name="Miller A.N."/>
            <person name="Grigoriev I.V."/>
            <person name="Debuchy R."/>
            <person name="Gladieux P."/>
            <person name="Thoren M.H."/>
            <person name="Johannesson H."/>
        </authorList>
    </citation>
    <scope>NUCLEOTIDE SEQUENCE</scope>
    <source>
        <strain evidence="2">CBS 103.79</strain>
    </source>
</reference>